<gene>
    <name evidence="1" type="ORF">SAMN05192543_11364</name>
</gene>
<sequence length="308" mass="32619">MNPPITAGIVPWRSAATSLDHWLDRLRVPLEAWSGARRLAVALLVAVGVFVPGARSWSAVDLGGIAASRVALDDAQRRLVSARHVLAQLPALRARVAAKALHGQPVVWTSADDVRAFSQLAARSELVLVSLEPGAASGEGIDAMRSVKLAARGNFAQIMRFVHGLTGLPVLVVPADLTVKRHDDALEIAATLQVFSKLIPVGAGRVTPQDEMLDASDAPIDQDVALHDPFSPQRIGGVDLPDAMRLRLVGLLRDRTHGLALVETAQGTQTVEPGQSFGEQRVTKIDALGLALAARGEAHLLTLAGEPE</sequence>
<dbReference type="Proteomes" id="UP000199548">
    <property type="component" value="Unassembled WGS sequence"/>
</dbReference>
<name>A0A1I3V8L8_9BURK</name>
<reference evidence="1 2" key="1">
    <citation type="submission" date="2016-10" db="EMBL/GenBank/DDBJ databases">
        <authorList>
            <person name="de Groot N.N."/>
        </authorList>
    </citation>
    <scope>NUCLEOTIDE SEQUENCE [LARGE SCALE GENOMIC DNA]</scope>
    <source>
        <strain evidence="1 2">LMG 23650</strain>
    </source>
</reference>
<accession>A0A1I3V8L8</accession>
<dbReference type="Gene3D" id="3.30.70.60">
    <property type="match status" value="1"/>
</dbReference>
<evidence type="ECO:0000313" key="2">
    <source>
        <dbReference type="Proteomes" id="UP000199548"/>
    </source>
</evidence>
<protein>
    <submittedName>
        <fullName evidence="1">Tfp pilus assembly protein PilO</fullName>
    </submittedName>
</protein>
<dbReference type="EMBL" id="FOQU01000013">
    <property type="protein sequence ID" value="SFJ91522.1"/>
    <property type="molecule type" value="Genomic_DNA"/>
</dbReference>
<dbReference type="InterPro" id="IPR014717">
    <property type="entry name" value="Transl_elong_EF1B/ribsomal_bS6"/>
</dbReference>
<dbReference type="RefSeq" id="WP_245811741.1">
    <property type="nucleotide sequence ID" value="NZ_CP041745.1"/>
</dbReference>
<dbReference type="STRING" id="420953.SAMN05192543_11364"/>
<dbReference type="AlphaFoldDB" id="A0A1I3V8L8"/>
<keyword evidence="2" id="KW-1185">Reference proteome</keyword>
<evidence type="ECO:0000313" key="1">
    <source>
        <dbReference type="EMBL" id="SFJ91522.1"/>
    </source>
</evidence>
<proteinExistence type="predicted"/>
<organism evidence="1 2">
    <name type="scientific">Paraburkholderia megapolitana</name>
    <dbReference type="NCBI Taxonomy" id="420953"/>
    <lineage>
        <taxon>Bacteria</taxon>
        <taxon>Pseudomonadati</taxon>
        <taxon>Pseudomonadota</taxon>
        <taxon>Betaproteobacteria</taxon>
        <taxon>Burkholderiales</taxon>
        <taxon>Burkholderiaceae</taxon>
        <taxon>Paraburkholderia</taxon>
    </lineage>
</organism>